<sequence length="383" mass="45557">MIKIDPQKLINLSEEYVQKMMPIIQEKYKILKAENNINPFTSKPVVNIFQDSKGELNEDFIKTILIDPFSQKSKKLYPQLEFYYKTAVLAFYDDNYLKWKVKKQGLTREQLAQLREENIMNLRNSWIEMDIIDPKFIHYNKSWEKYKMLINHIKNKLEQLNKSLEIMIDYNSLTDNLRHFILCSSEIRVCPYCNRQYITTYNKEDNLRSTSDLDHFYPKSSFQLYSLTLFNFIPACSICNSRFKKARKLKILYLYEKDIEDSITFKVKPTVTYNINSLIGNTDDFDLVLEVNDNCAKNDEIQGHLEMFRLEEVYQSHKDFVQELLYKRKAYSSAYKEMTEKLLKTELSEEEFNLFLFGVTGDDKDLLNKPLSKLTIDILGLRK</sequence>
<organism evidence="1 2">
    <name type="scientific">Bacillus thuringiensis</name>
    <dbReference type="NCBI Taxonomy" id="1428"/>
    <lineage>
        <taxon>Bacteria</taxon>
        <taxon>Bacillati</taxon>
        <taxon>Bacillota</taxon>
        <taxon>Bacilli</taxon>
        <taxon>Bacillales</taxon>
        <taxon>Bacillaceae</taxon>
        <taxon>Bacillus</taxon>
        <taxon>Bacillus cereus group</taxon>
    </lineage>
</organism>
<evidence type="ECO:0000313" key="1">
    <source>
        <dbReference type="EMBL" id="MBN9901372.1"/>
    </source>
</evidence>
<reference evidence="1" key="2">
    <citation type="journal article" date="2021" name="J. Invertebr. Pathol.">
        <title>Molecular characterization of a Bacillus thuringiensis strain from Argentina, toxic against Lepidoptera and Coleoptera, based on its whole-genome and Cry protein analysis.</title>
        <authorList>
            <person name="Nicolas Lazarte J."/>
            <person name="Pia Valacco M."/>
            <person name="Moreno S."/>
            <person name="Salerno G.L."/>
            <person name="Beron C.M."/>
        </authorList>
    </citation>
    <scope>NUCLEOTIDE SEQUENCE</scope>
    <source>
        <strain evidence="1">FCC7</strain>
    </source>
</reference>
<accession>A0AAW4I1G2</accession>
<dbReference type="Proteomes" id="UP000775627">
    <property type="component" value="Unassembled WGS sequence"/>
</dbReference>
<name>A0AAW4I1G2_BACTU</name>
<dbReference type="EMBL" id="VIXF01000006">
    <property type="protein sequence ID" value="MBN9901372.1"/>
    <property type="molecule type" value="Genomic_DNA"/>
</dbReference>
<gene>
    <name evidence="1" type="ORF">FME64_29230</name>
</gene>
<protein>
    <recommendedName>
        <fullName evidence="3">HNH endonuclease</fullName>
    </recommendedName>
</protein>
<proteinExistence type="predicted"/>
<evidence type="ECO:0008006" key="3">
    <source>
        <dbReference type="Google" id="ProtNLM"/>
    </source>
</evidence>
<dbReference type="AlphaFoldDB" id="A0AAW4I1G2"/>
<reference evidence="1" key="1">
    <citation type="submission" date="2019-07" db="EMBL/GenBank/DDBJ databases">
        <authorList>
            <person name="Lazarte J.N."/>
            <person name="Poliero A."/>
            <person name="Beron C."/>
        </authorList>
    </citation>
    <scope>NUCLEOTIDE SEQUENCE</scope>
    <source>
        <strain evidence="1">FCC7</strain>
    </source>
</reference>
<dbReference type="RefSeq" id="WP_206905983.1">
    <property type="nucleotide sequence ID" value="NZ_JAWUAH010000016.1"/>
</dbReference>
<comment type="caution">
    <text evidence="1">The sequence shown here is derived from an EMBL/GenBank/DDBJ whole genome shotgun (WGS) entry which is preliminary data.</text>
</comment>
<dbReference type="Gene3D" id="1.10.30.50">
    <property type="match status" value="1"/>
</dbReference>
<evidence type="ECO:0000313" key="2">
    <source>
        <dbReference type="Proteomes" id="UP000775627"/>
    </source>
</evidence>